<name>A0A5B0X8D3_9GAMM</name>
<proteinExistence type="inferred from homology"/>
<evidence type="ECO:0000313" key="15">
    <source>
        <dbReference type="EMBL" id="KAA1194419.1"/>
    </source>
</evidence>
<dbReference type="Pfam" id="PF00593">
    <property type="entry name" value="TonB_dep_Rec_b-barrel"/>
    <property type="match status" value="1"/>
</dbReference>
<evidence type="ECO:0000256" key="8">
    <source>
        <dbReference type="ARBA" id="ARBA00023077"/>
    </source>
</evidence>
<evidence type="ECO:0000256" key="1">
    <source>
        <dbReference type="ARBA" id="ARBA00004571"/>
    </source>
</evidence>
<keyword evidence="9 11" id="KW-0472">Membrane</keyword>
<evidence type="ECO:0000256" key="12">
    <source>
        <dbReference type="RuleBase" id="RU003357"/>
    </source>
</evidence>
<keyword evidence="4" id="KW-0410">Iron transport</keyword>
<dbReference type="Gene3D" id="2.40.170.20">
    <property type="entry name" value="TonB-dependent receptor, beta-barrel domain"/>
    <property type="match status" value="1"/>
</dbReference>
<dbReference type="EMBL" id="VTUX01000001">
    <property type="protein sequence ID" value="KAA1194419.1"/>
    <property type="molecule type" value="Genomic_DNA"/>
</dbReference>
<dbReference type="Pfam" id="PF07715">
    <property type="entry name" value="Plug"/>
    <property type="match status" value="1"/>
</dbReference>
<evidence type="ECO:0000256" key="5">
    <source>
        <dbReference type="ARBA" id="ARBA00022692"/>
    </source>
</evidence>
<dbReference type="InterPro" id="IPR000531">
    <property type="entry name" value="Beta-barrel_TonB"/>
</dbReference>
<evidence type="ECO:0000256" key="3">
    <source>
        <dbReference type="ARBA" id="ARBA00022452"/>
    </source>
</evidence>
<dbReference type="InterPro" id="IPR012910">
    <property type="entry name" value="Plug_dom"/>
</dbReference>
<evidence type="ECO:0000256" key="11">
    <source>
        <dbReference type="PROSITE-ProRule" id="PRU01360"/>
    </source>
</evidence>
<sequence>MSATSCWRRTILASVIPVVAIPFTGSTAIAQDLVLEEIIVTARKRVESLQETPVAVTALSSEALREQGVRNLADINTVVPNIEVAAGNGNAGLANIYIRGVGQRNSGANIDSGVGIYIDGVYVGRPDGALLDINDIQSVQVLRGPQGTLFGKNTTGGALVFTSNRPQDEFEGMVGLRVGNYDRLDADLVLNVPLTDSIFTRLSATHRSRDGYVENLFDGDDYIDEDRQSVMWQTRWLASEDLTLDLNLNWGQTQQTARPQKCVKVPGYLGWQEALFDVLAVVPSTGRNYADFCADSANAGGGDPRKVISDLGSVYEAENMGAALTAEWALNDDMTLKSISAWRYTEAEQNDDLDNTAIPFLHRTNSIHPFSTPAETDQYSQEFQLVGSAFDDRLQYVGGLYWFKEETDNRRAVTLLGPYDPAISNLLFISAEANLKIAENEAWAVFSQVEWEFNDHWRATLGVRYTDEDRTFTRELFAPVAGTLDANGGPVIPVGGGLYVVDRPDFVYNPNFDFVSVDEPTKSVSNSDVTPMASLQYLFGEGDVIDYGSLYLTYSEGFLSGGLSEAPGGDLEEFEPEEVENIEFGFKLDMLDRRLRVNGAIFHTDYTNRQLTTLVVNPGTGSPAPATINAKSSTIQGIELETTWLAAENWLVTFNAAINDGDIEEFDDVQLTVGDTPETPAGCSRSDLTVIQVDECPNDRSDENLPRLPEESYMLAVQYSWQTSWGLVEPRLQASWKFDIDYCFDSASCRSGLWLEDKQYDLSARVTWFSPDGNWTAALWGSNLTEEDYIIGGGALVESQGNGGIVANPPRMYGAEVQYRF</sequence>
<keyword evidence="2 11" id="KW-0813">Transport</keyword>
<keyword evidence="10 11" id="KW-0998">Cell outer membrane</keyword>
<evidence type="ECO:0000256" key="7">
    <source>
        <dbReference type="ARBA" id="ARBA00023065"/>
    </source>
</evidence>
<dbReference type="PANTHER" id="PTHR32552">
    <property type="entry name" value="FERRICHROME IRON RECEPTOR-RELATED"/>
    <property type="match status" value="1"/>
</dbReference>
<dbReference type="PANTHER" id="PTHR32552:SF81">
    <property type="entry name" value="TONB-DEPENDENT OUTER MEMBRANE RECEPTOR"/>
    <property type="match status" value="1"/>
</dbReference>
<evidence type="ECO:0000256" key="10">
    <source>
        <dbReference type="ARBA" id="ARBA00023237"/>
    </source>
</evidence>
<dbReference type="GO" id="GO:0006826">
    <property type="term" value="P:iron ion transport"/>
    <property type="evidence" value="ECO:0007669"/>
    <property type="project" value="UniProtKB-KW"/>
</dbReference>
<keyword evidence="5 11" id="KW-0812">Transmembrane</keyword>
<reference evidence="15 16" key="1">
    <citation type="submission" date="2019-09" db="EMBL/GenBank/DDBJ databases">
        <authorList>
            <person name="Chen X.-Y."/>
        </authorList>
    </citation>
    <scope>NUCLEOTIDE SEQUENCE [LARGE SCALE GENOMIC DNA]</scope>
    <source>
        <strain evidence="15 16">NY5</strain>
    </source>
</reference>
<organism evidence="15 16">
    <name type="scientific">Pseudohalioglobus sediminis</name>
    <dbReference type="NCBI Taxonomy" id="2606449"/>
    <lineage>
        <taxon>Bacteria</taxon>
        <taxon>Pseudomonadati</taxon>
        <taxon>Pseudomonadota</taxon>
        <taxon>Gammaproteobacteria</taxon>
        <taxon>Cellvibrionales</taxon>
        <taxon>Halieaceae</taxon>
        <taxon>Pseudohalioglobus</taxon>
    </lineage>
</organism>
<keyword evidence="15" id="KW-0675">Receptor</keyword>
<evidence type="ECO:0000256" key="2">
    <source>
        <dbReference type="ARBA" id="ARBA00022448"/>
    </source>
</evidence>
<dbReference type="SUPFAM" id="SSF56935">
    <property type="entry name" value="Porins"/>
    <property type="match status" value="1"/>
</dbReference>
<accession>A0A5B0X8D3</accession>
<keyword evidence="3 11" id="KW-1134">Transmembrane beta strand</keyword>
<comment type="similarity">
    <text evidence="11 12">Belongs to the TonB-dependent receptor family.</text>
</comment>
<evidence type="ECO:0000259" key="13">
    <source>
        <dbReference type="Pfam" id="PF00593"/>
    </source>
</evidence>
<evidence type="ECO:0000256" key="9">
    <source>
        <dbReference type="ARBA" id="ARBA00023136"/>
    </source>
</evidence>
<evidence type="ECO:0000259" key="14">
    <source>
        <dbReference type="Pfam" id="PF07715"/>
    </source>
</evidence>
<dbReference type="GO" id="GO:0009279">
    <property type="term" value="C:cell outer membrane"/>
    <property type="evidence" value="ECO:0007669"/>
    <property type="project" value="UniProtKB-SubCell"/>
</dbReference>
<gene>
    <name evidence="15" type="ORF">F0M18_03015</name>
</gene>
<keyword evidence="6" id="KW-0408">Iron</keyword>
<dbReference type="AlphaFoldDB" id="A0A5B0X8D3"/>
<dbReference type="PROSITE" id="PS52016">
    <property type="entry name" value="TONB_DEPENDENT_REC_3"/>
    <property type="match status" value="1"/>
</dbReference>
<keyword evidence="16" id="KW-1185">Reference proteome</keyword>
<evidence type="ECO:0000256" key="4">
    <source>
        <dbReference type="ARBA" id="ARBA00022496"/>
    </source>
</evidence>
<feature type="domain" description="TonB-dependent receptor-like beta-barrel" evidence="13">
    <location>
        <begin position="301"/>
        <end position="784"/>
    </location>
</feature>
<dbReference type="InterPro" id="IPR039426">
    <property type="entry name" value="TonB-dep_rcpt-like"/>
</dbReference>
<comment type="caution">
    <text evidence="15">The sequence shown here is derived from an EMBL/GenBank/DDBJ whole genome shotgun (WGS) entry which is preliminary data.</text>
</comment>
<dbReference type="Proteomes" id="UP000323708">
    <property type="component" value="Unassembled WGS sequence"/>
</dbReference>
<keyword evidence="8 12" id="KW-0798">TonB box</keyword>
<dbReference type="InterPro" id="IPR036942">
    <property type="entry name" value="Beta-barrel_TonB_sf"/>
</dbReference>
<evidence type="ECO:0000256" key="6">
    <source>
        <dbReference type="ARBA" id="ARBA00023004"/>
    </source>
</evidence>
<protein>
    <submittedName>
        <fullName evidence="15">TonB-dependent receptor</fullName>
    </submittedName>
</protein>
<keyword evidence="7" id="KW-0406">Ion transport</keyword>
<evidence type="ECO:0000313" key="16">
    <source>
        <dbReference type="Proteomes" id="UP000323708"/>
    </source>
</evidence>
<dbReference type="RefSeq" id="WP_149609888.1">
    <property type="nucleotide sequence ID" value="NZ_VTUX01000001.1"/>
</dbReference>
<comment type="subcellular location">
    <subcellularLocation>
        <location evidence="1 11">Cell outer membrane</location>
        <topology evidence="1 11">Multi-pass membrane protein</topology>
    </subcellularLocation>
</comment>
<feature type="domain" description="TonB-dependent receptor plug" evidence="14">
    <location>
        <begin position="49"/>
        <end position="158"/>
    </location>
</feature>